<evidence type="ECO:0000313" key="2">
    <source>
        <dbReference type="Proteomes" id="UP000712600"/>
    </source>
</evidence>
<dbReference type="Proteomes" id="UP000712600">
    <property type="component" value="Unassembled WGS sequence"/>
</dbReference>
<comment type="caution">
    <text evidence="1">The sequence shown here is derived from an EMBL/GenBank/DDBJ whole genome shotgun (WGS) entry which is preliminary data.</text>
</comment>
<dbReference type="AlphaFoldDB" id="A0A3N6UQH5"/>
<dbReference type="EMBL" id="QGKX02001290">
    <property type="protein sequence ID" value="KAF3537269.1"/>
    <property type="molecule type" value="Genomic_DNA"/>
</dbReference>
<proteinExistence type="predicted"/>
<accession>A0A3N6UQH5</accession>
<reference evidence="1" key="1">
    <citation type="submission" date="2019-12" db="EMBL/GenBank/DDBJ databases">
        <title>Genome sequencing and annotation of Brassica cretica.</title>
        <authorList>
            <person name="Studholme D.J."/>
            <person name="Sarris P."/>
        </authorList>
    </citation>
    <scope>NUCLEOTIDE SEQUENCE</scope>
    <source>
        <strain evidence="1">PFS-109/04</strain>
        <tissue evidence="1">Leaf</tissue>
    </source>
</reference>
<dbReference type="PROSITE" id="PS51257">
    <property type="entry name" value="PROKAR_LIPOPROTEIN"/>
    <property type="match status" value="1"/>
</dbReference>
<gene>
    <name evidence="1" type="ORF">F2Q69_00024987</name>
</gene>
<evidence type="ECO:0000313" key="1">
    <source>
        <dbReference type="EMBL" id="KAF3537269.1"/>
    </source>
</evidence>
<sequence>MAGKVYMVMALIMMGFVLQACNGMKPDVYDGEDSKPTQDSRFFCFRNCSISCGKQNKPCYEDCLPKCGLPRRHAKPTTSSSPSSTV</sequence>
<organism evidence="1 2">
    <name type="scientific">Brassica cretica</name>
    <name type="common">Mustard</name>
    <dbReference type="NCBI Taxonomy" id="69181"/>
    <lineage>
        <taxon>Eukaryota</taxon>
        <taxon>Viridiplantae</taxon>
        <taxon>Streptophyta</taxon>
        <taxon>Embryophyta</taxon>
        <taxon>Tracheophyta</taxon>
        <taxon>Spermatophyta</taxon>
        <taxon>Magnoliopsida</taxon>
        <taxon>eudicotyledons</taxon>
        <taxon>Gunneridae</taxon>
        <taxon>Pentapetalae</taxon>
        <taxon>rosids</taxon>
        <taxon>malvids</taxon>
        <taxon>Brassicales</taxon>
        <taxon>Brassicaceae</taxon>
        <taxon>Brassiceae</taxon>
        <taxon>Brassica</taxon>
    </lineage>
</organism>
<protein>
    <submittedName>
        <fullName evidence="1">Uncharacterized protein</fullName>
    </submittedName>
</protein>
<name>A0A3N6UQH5_BRACR</name>